<protein>
    <recommendedName>
        <fullName evidence="2">Stc1 domain-containing protein</fullName>
    </recommendedName>
</protein>
<gene>
    <name evidence="3" type="ORF">SPI_01783</name>
</gene>
<keyword evidence="4" id="KW-1185">Reference proteome</keyword>
<comment type="caution">
    <text evidence="3">The sequence shown here is derived from an EMBL/GenBank/DDBJ whole genome shotgun (WGS) entry which is preliminary data.</text>
</comment>
<evidence type="ECO:0000313" key="3">
    <source>
        <dbReference type="EMBL" id="OAA67207.1"/>
    </source>
</evidence>
<dbReference type="AlphaFoldDB" id="A0A167Z8F0"/>
<dbReference type="OrthoDB" id="3514033at2759"/>
<evidence type="ECO:0000313" key="4">
    <source>
        <dbReference type="Proteomes" id="UP000076874"/>
    </source>
</evidence>
<dbReference type="STRING" id="1081102.A0A167Z8F0"/>
<dbReference type="InterPro" id="IPR024630">
    <property type="entry name" value="Stc1"/>
</dbReference>
<accession>A0A167Z8F0</accession>
<feature type="region of interest" description="Disordered" evidence="1">
    <location>
        <begin position="257"/>
        <end position="285"/>
    </location>
</feature>
<name>A0A167Z8F0_9HYPO</name>
<dbReference type="Pfam" id="PF12898">
    <property type="entry name" value="Stc1"/>
    <property type="match status" value="1"/>
</dbReference>
<proteinExistence type="predicted"/>
<reference evidence="3 4" key="1">
    <citation type="journal article" date="2016" name="Genome Biol. Evol.">
        <title>Divergent and convergent evolution of fungal pathogenicity.</title>
        <authorList>
            <person name="Shang Y."/>
            <person name="Xiao G."/>
            <person name="Zheng P."/>
            <person name="Cen K."/>
            <person name="Zhan S."/>
            <person name="Wang C."/>
        </authorList>
    </citation>
    <scope>NUCLEOTIDE SEQUENCE [LARGE SCALE GENOMIC DNA]</scope>
    <source>
        <strain evidence="3 4">RCEF 264</strain>
    </source>
</reference>
<dbReference type="EMBL" id="AZHD01000002">
    <property type="protein sequence ID" value="OAA67207.1"/>
    <property type="molecule type" value="Genomic_DNA"/>
</dbReference>
<dbReference type="Proteomes" id="UP000076874">
    <property type="component" value="Unassembled WGS sequence"/>
</dbReference>
<organism evidence="3 4">
    <name type="scientific">Niveomyces insectorum RCEF 264</name>
    <dbReference type="NCBI Taxonomy" id="1081102"/>
    <lineage>
        <taxon>Eukaryota</taxon>
        <taxon>Fungi</taxon>
        <taxon>Dikarya</taxon>
        <taxon>Ascomycota</taxon>
        <taxon>Pezizomycotina</taxon>
        <taxon>Sordariomycetes</taxon>
        <taxon>Hypocreomycetidae</taxon>
        <taxon>Hypocreales</taxon>
        <taxon>Cordycipitaceae</taxon>
        <taxon>Niveomyces</taxon>
    </lineage>
</organism>
<sequence length="375" mass="41492">MAPDNAVALYLKPQNNNNASTASTKIRCFIGGEWKPRYEFSNRQLERFDRSKGNPRNARVSCRAHSVQPVRELQCEGPCGKWLPLENFSKATRGHNKTWCEDCTEWQLSNEPGFTPYIPPTGVDDFDEPELLEDGHADALIQFNEHGERVENWIQGNPSEIGDYDKLEIGTQRSVMDSASEVSVPSLLDDSPHELATLPQALTAVNLSRVGYFEEPRPSYAAVASAGNASSTIGGSRYGGNRPDRRDTATPVARTVQIPFPMGGDDSVESQSYRSSSAPALTSDTVSKITSQDQSVVSDANTVWVEDEFTALTVLPNPRQRMEGPSGWARPVQRKTELLVPKYVMNANIGDVQPRSHQQRPVYADVDDDDSEDEC</sequence>
<evidence type="ECO:0000259" key="2">
    <source>
        <dbReference type="Pfam" id="PF12898"/>
    </source>
</evidence>
<feature type="domain" description="Stc1" evidence="2">
    <location>
        <begin position="27"/>
        <end position="105"/>
    </location>
</feature>
<evidence type="ECO:0000256" key="1">
    <source>
        <dbReference type="SAM" id="MobiDB-lite"/>
    </source>
</evidence>
<feature type="compositionally biased region" description="Acidic residues" evidence="1">
    <location>
        <begin position="365"/>
        <end position="375"/>
    </location>
</feature>
<feature type="compositionally biased region" description="Polar residues" evidence="1">
    <location>
        <begin position="269"/>
        <end position="285"/>
    </location>
</feature>
<feature type="region of interest" description="Disordered" evidence="1">
    <location>
        <begin position="350"/>
        <end position="375"/>
    </location>
</feature>